<evidence type="ECO:0000313" key="4">
    <source>
        <dbReference type="EMBL" id="TQE02840.1"/>
    </source>
</evidence>
<feature type="domain" description="DUF3741" evidence="2">
    <location>
        <begin position="232"/>
        <end position="275"/>
    </location>
</feature>
<dbReference type="PANTHER" id="PTHR47071:SF9">
    <property type="entry name" value="TRM32-LIKE PROTEIN (DUF3741)"/>
    <property type="match status" value="1"/>
</dbReference>
<dbReference type="Pfam" id="PF14309">
    <property type="entry name" value="DUF4378"/>
    <property type="match status" value="1"/>
</dbReference>
<organism evidence="4 5">
    <name type="scientific">Malus baccata</name>
    <name type="common">Siberian crab apple</name>
    <name type="synonym">Pyrus baccata</name>
    <dbReference type="NCBI Taxonomy" id="106549"/>
    <lineage>
        <taxon>Eukaryota</taxon>
        <taxon>Viridiplantae</taxon>
        <taxon>Streptophyta</taxon>
        <taxon>Embryophyta</taxon>
        <taxon>Tracheophyta</taxon>
        <taxon>Spermatophyta</taxon>
        <taxon>Magnoliopsida</taxon>
        <taxon>eudicotyledons</taxon>
        <taxon>Gunneridae</taxon>
        <taxon>Pentapetalae</taxon>
        <taxon>rosids</taxon>
        <taxon>fabids</taxon>
        <taxon>Rosales</taxon>
        <taxon>Rosaceae</taxon>
        <taxon>Amygdaloideae</taxon>
        <taxon>Maleae</taxon>
        <taxon>Malus</taxon>
    </lineage>
</organism>
<feature type="compositionally biased region" description="Basic and acidic residues" evidence="1">
    <location>
        <begin position="958"/>
        <end position="985"/>
    </location>
</feature>
<evidence type="ECO:0000313" key="5">
    <source>
        <dbReference type="Proteomes" id="UP000315295"/>
    </source>
</evidence>
<dbReference type="EMBL" id="VIEB01000167">
    <property type="protein sequence ID" value="TQE02840.1"/>
    <property type="molecule type" value="Genomic_DNA"/>
</dbReference>
<gene>
    <name evidence="4" type="ORF">C1H46_011569</name>
</gene>
<reference evidence="4 5" key="1">
    <citation type="journal article" date="2019" name="G3 (Bethesda)">
        <title>Sequencing of a Wild Apple (Malus baccata) Genome Unravels the Differences Between Cultivated and Wild Apple Species Regarding Disease Resistance and Cold Tolerance.</title>
        <authorList>
            <person name="Chen X."/>
        </authorList>
    </citation>
    <scope>NUCLEOTIDE SEQUENCE [LARGE SCALE GENOMIC DNA]</scope>
    <source>
        <strain evidence="5">cv. Shandingzi</strain>
        <tissue evidence="4">Leaves</tissue>
    </source>
</reference>
<evidence type="ECO:0000259" key="3">
    <source>
        <dbReference type="Pfam" id="PF14309"/>
    </source>
</evidence>
<dbReference type="Proteomes" id="UP000315295">
    <property type="component" value="Unassembled WGS sequence"/>
</dbReference>
<comment type="caution">
    <text evidence="4">The sequence shown here is derived from an EMBL/GenBank/DDBJ whole genome shotgun (WGS) entry which is preliminary data.</text>
</comment>
<protein>
    <recommendedName>
        <fullName evidence="6">DUF4378 domain-containing protein</fullName>
    </recommendedName>
</protein>
<dbReference type="Pfam" id="PF12552">
    <property type="entry name" value="DUF3741"/>
    <property type="match status" value="1"/>
</dbReference>
<dbReference type="STRING" id="106549.A0A540MWV8"/>
<feature type="region of interest" description="Disordered" evidence="1">
    <location>
        <begin position="61"/>
        <end position="92"/>
    </location>
</feature>
<dbReference type="InterPro" id="IPR044257">
    <property type="entry name" value="TRM32-like"/>
</dbReference>
<evidence type="ECO:0008006" key="6">
    <source>
        <dbReference type="Google" id="ProtNLM"/>
    </source>
</evidence>
<feature type="compositionally biased region" description="Polar residues" evidence="1">
    <location>
        <begin position="447"/>
        <end position="459"/>
    </location>
</feature>
<name>A0A540MWV8_MALBA</name>
<dbReference type="AlphaFoldDB" id="A0A540MWV8"/>
<dbReference type="PANTHER" id="PTHR47071">
    <property type="entry name" value="PROTEIN TRM32"/>
    <property type="match status" value="1"/>
</dbReference>
<keyword evidence="5" id="KW-1185">Reference proteome</keyword>
<accession>A0A540MWV8</accession>
<feature type="domain" description="DUF4378" evidence="3">
    <location>
        <begin position="705"/>
        <end position="865"/>
    </location>
</feature>
<evidence type="ECO:0000256" key="1">
    <source>
        <dbReference type="SAM" id="MobiDB-lite"/>
    </source>
</evidence>
<dbReference type="InterPro" id="IPR022212">
    <property type="entry name" value="DUF3741"/>
</dbReference>
<feature type="region of interest" description="Disordered" evidence="1">
    <location>
        <begin position="920"/>
        <end position="985"/>
    </location>
</feature>
<feature type="compositionally biased region" description="Acidic residues" evidence="1">
    <location>
        <begin position="920"/>
        <end position="944"/>
    </location>
</feature>
<proteinExistence type="predicted"/>
<evidence type="ECO:0000259" key="2">
    <source>
        <dbReference type="Pfam" id="PF12552"/>
    </source>
</evidence>
<dbReference type="InterPro" id="IPR025486">
    <property type="entry name" value="DUF4378"/>
</dbReference>
<feature type="region of interest" description="Disordered" evidence="1">
    <location>
        <begin position="434"/>
        <end position="472"/>
    </location>
</feature>
<sequence length="985" mass="111285">MGKNLRDKNPNNSSGNEHSPGCVWGLLHMMKYHHWHYVKKRLVHKRHRGNKHAVGVGIPGSCTGNACMPEDTDAKSDKSNGEEKTRQSIPAGIHSVKARIKARIAGEMSKKKGRHNRASSCPVRSQLKRTESMHRLEPPPNLYPIAEMVLNENSPRIVHHGNEKSCATSNLASLSATSYERPISGNNDCCGDSCPLITRDRTVHDKVNENKNDHTFIEEKMDDDRMQDMFEKKLIHVKELDADASLHHPKEYLEALDIINVNKELLVKILHDPGSPLAAHFHNQQAVSAKMGLTKSESFPVKLRHKHELTGSPLIEESKSKNSIKTKKLAGSSSLKYAGERSIPSIIEHNADGYQKLNQTIADSSASGTSESLRNQGENRMAIKRFKDLRQKIKYVIKESKQERHMIAMDAILHKVPHGQKLTKEMEQEIINHSKDPAMNRQGKHSPASSYDSDHSVSTIKKKQQHHMRRASSLNASLDKYCELYETSCNREAKCQTTSERLKLRNERVGSPLRSVPKTLGRIFSLPEIKSYNYQNEESSDVFSSGARAVVDGNASRRSSFDEQNSVCHSTGSENHMQLDAPLESEIKNLAGGGEFKAVSRDKVASTSVVNSEKSAPVDSIVNDIESLTEPFPISMPEFNVSLSEGAQMEIKPQDGIESFAKLEHDSPNDTPKPVHMDTEKIGSPMKHLRYDMTQVRVDERDLADFNYVRDVLEQSRFNGNESLGTWHSDEQLVDPLMYGDTEGCLVHDPDCSGNEKGGKCDHYLLFDLINEVLMEIYGRSYNYCPVALSSLCHIPLMPAGHHVLKEVWALVSWNLSLRPEVDQSLDYALSRDLEKSDGWMNLQFDSECIGIELEDLIFDELLEEVTRTLSREKRDSACFAPRLFLRLLVDDLEDDREEYVINGGTFVDAELEVDDVVDEAEEPDEDDEDFKDSDYEQSEDEDDNKFHRFVVPEDTEEQYKEPGEEETYKYDTEELDSLHGSESE</sequence>
<feature type="compositionally biased region" description="Basic and acidic residues" evidence="1">
    <location>
        <begin position="72"/>
        <end position="86"/>
    </location>
</feature>
<feature type="compositionally biased region" description="Basic residues" evidence="1">
    <location>
        <begin position="460"/>
        <end position="470"/>
    </location>
</feature>